<reference evidence="1 2" key="1">
    <citation type="journal article" date="2022" name="Allergy">
        <title>Genome assembly and annotation of Periplaneta americana reveal a comprehensive cockroach allergen profile.</title>
        <authorList>
            <person name="Wang L."/>
            <person name="Xiong Q."/>
            <person name="Saelim N."/>
            <person name="Wang L."/>
            <person name="Nong W."/>
            <person name="Wan A.T."/>
            <person name="Shi M."/>
            <person name="Liu X."/>
            <person name="Cao Q."/>
            <person name="Hui J.H.L."/>
            <person name="Sookrung N."/>
            <person name="Leung T.F."/>
            <person name="Tungtrongchitr A."/>
            <person name="Tsui S.K.W."/>
        </authorList>
    </citation>
    <scope>NUCLEOTIDE SEQUENCE [LARGE SCALE GENOMIC DNA]</scope>
    <source>
        <strain evidence="1">PWHHKU_190912</strain>
    </source>
</reference>
<proteinExistence type="predicted"/>
<dbReference type="Proteomes" id="UP001148838">
    <property type="component" value="Unassembled WGS sequence"/>
</dbReference>
<gene>
    <name evidence="1" type="ORF">ANN_02520</name>
</gene>
<comment type="caution">
    <text evidence="1">The sequence shown here is derived from an EMBL/GenBank/DDBJ whole genome shotgun (WGS) entry which is preliminary data.</text>
</comment>
<keyword evidence="2" id="KW-1185">Reference proteome</keyword>
<name>A0ABQ8TZG7_PERAM</name>
<protein>
    <submittedName>
        <fullName evidence="1">Uncharacterized protein</fullName>
    </submittedName>
</protein>
<sequence>MARLCEGGNEPPGSLKAKNHNLSQTELVCTRSWLLDGCQPTLSSVDIEEKLDRCRVEFPVAQLVERLYVKPKVPGDVLSIAARLHL</sequence>
<accession>A0ABQ8TZG7</accession>
<organism evidence="1 2">
    <name type="scientific">Periplaneta americana</name>
    <name type="common">American cockroach</name>
    <name type="synonym">Blatta americana</name>
    <dbReference type="NCBI Taxonomy" id="6978"/>
    <lineage>
        <taxon>Eukaryota</taxon>
        <taxon>Metazoa</taxon>
        <taxon>Ecdysozoa</taxon>
        <taxon>Arthropoda</taxon>
        <taxon>Hexapoda</taxon>
        <taxon>Insecta</taxon>
        <taxon>Pterygota</taxon>
        <taxon>Neoptera</taxon>
        <taxon>Polyneoptera</taxon>
        <taxon>Dictyoptera</taxon>
        <taxon>Blattodea</taxon>
        <taxon>Blattoidea</taxon>
        <taxon>Blattidae</taxon>
        <taxon>Blattinae</taxon>
        <taxon>Periplaneta</taxon>
    </lineage>
</organism>
<evidence type="ECO:0000313" key="2">
    <source>
        <dbReference type="Proteomes" id="UP001148838"/>
    </source>
</evidence>
<evidence type="ECO:0000313" key="1">
    <source>
        <dbReference type="EMBL" id="KAJ4451082.1"/>
    </source>
</evidence>
<dbReference type="EMBL" id="JAJSOF020000001">
    <property type="protein sequence ID" value="KAJ4451082.1"/>
    <property type="molecule type" value="Genomic_DNA"/>
</dbReference>